<comment type="caution">
    <text evidence="1">The sequence shown here is derived from an EMBL/GenBank/DDBJ whole genome shotgun (WGS) entry which is preliminary data.</text>
</comment>
<name>A0ACC0YBH6_9ROSI</name>
<dbReference type="EMBL" id="CM047743">
    <property type="protein sequence ID" value="KAJ0031510.1"/>
    <property type="molecule type" value="Genomic_DNA"/>
</dbReference>
<keyword evidence="2" id="KW-1185">Reference proteome</keyword>
<accession>A0ACC0YBH6</accession>
<sequence>MRSSFEKTCRETNQMCLLLLCEENKVSLALPEKVKHLLQEFSDVVPDEKPPGLPPMRDIQHVIDFISSSIIPNKPAYRVKQLLEKFLVRESVSPCAVLALLLSKKDDNWRMCIDSHALNKITIKYRFPIPRLDDLLDQ</sequence>
<organism evidence="1 2">
    <name type="scientific">Pistacia integerrima</name>
    <dbReference type="NCBI Taxonomy" id="434235"/>
    <lineage>
        <taxon>Eukaryota</taxon>
        <taxon>Viridiplantae</taxon>
        <taxon>Streptophyta</taxon>
        <taxon>Embryophyta</taxon>
        <taxon>Tracheophyta</taxon>
        <taxon>Spermatophyta</taxon>
        <taxon>Magnoliopsida</taxon>
        <taxon>eudicotyledons</taxon>
        <taxon>Gunneridae</taxon>
        <taxon>Pentapetalae</taxon>
        <taxon>rosids</taxon>
        <taxon>malvids</taxon>
        <taxon>Sapindales</taxon>
        <taxon>Anacardiaceae</taxon>
        <taxon>Pistacia</taxon>
    </lineage>
</organism>
<evidence type="ECO:0000313" key="1">
    <source>
        <dbReference type="EMBL" id="KAJ0031510.1"/>
    </source>
</evidence>
<evidence type="ECO:0000313" key="2">
    <source>
        <dbReference type="Proteomes" id="UP001163603"/>
    </source>
</evidence>
<protein>
    <submittedName>
        <fullName evidence="1">Uncharacterized protein</fullName>
    </submittedName>
</protein>
<proteinExistence type="predicted"/>
<gene>
    <name evidence="1" type="ORF">Pint_14201</name>
</gene>
<reference evidence="2" key="1">
    <citation type="journal article" date="2023" name="G3 (Bethesda)">
        <title>Genome assembly and association tests identify interacting loci associated with vigor, precocity, and sex in interspecific pistachio rootstocks.</title>
        <authorList>
            <person name="Palmer W."/>
            <person name="Jacygrad E."/>
            <person name="Sagayaradj S."/>
            <person name="Cavanaugh K."/>
            <person name="Han R."/>
            <person name="Bertier L."/>
            <person name="Beede B."/>
            <person name="Kafkas S."/>
            <person name="Golino D."/>
            <person name="Preece J."/>
            <person name="Michelmore R."/>
        </authorList>
    </citation>
    <scope>NUCLEOTIDE SEQUENCE [LARGE SCALE GENOMIC DNA]</scope>
</reference>
<dbReference type="Proteomes" id="UP001163603">
    <property type="component" value="Chromosome 8"/>
</dbReference>